<evidence type="ECO:0000256" key="1">
    <source>
        <dbReference type="SAM" id="Phobius"/>
    </source>
</evidence>
<organism evidence="2 3">
    <name type="scientific">Paenibacillus paeoniae</name>
    <dbReference type="NCBI Taxonomy" id="2292705"/>
    <lineage>
        <taxon>Bacteria</taxon>
        <taxon>Bacillati</taxon>
        <taxon>Bacillota</taxon>
        <taxon>Bacilli</taxon>
        <taxon>Bacillales</taxon>
        <taxon>Paenibacillaceae</taxon>
        <taxon>Paenibacillus</taxon>
    </lineage>
</organism>
<keyword evidence="1" id="KW-0812">Transmembrane</keyword>
<keyword evidence="3" id="KW-1185">Reference proteome</keyword>
<protein>
    <recommendedName>
        <fullName evidence="4">50S ribosomal protein L33</fullName>
    </recommendedName>
</protein>
<accession>A0A371PHL1</accession>
<evidence type="ECO:0000313" key="3">
    <source>
        <dbReference type="Proteomes" id="UP000261905"/>
    </source>
</evidence>
<gene>
    <name evidence="2" type="ORF">DX130_01170</name>
</gene>
<dbReference type="OrthoDB" id="2663988at2"/>
<evidence type="ECO:0008006" key="4">
    <source>
        <dbReference type="Google" id="ProtNLM"/>
    </source>
</evidence>
<comment type="caution">
    <text evidence="2">The sequence shown here is derived from an EMBL/GenBank/DDBJ whole genome shotgun (WGS) entry which is preliminary data.</text>
</comment>
<dbReference type="RefSeq" id="WP_116042167.1">
    <property type="nucleotide sequence ID" value="NZ_QUBQ01000001.1"/>
</dbReference>
<sequence>MRKHVSRAQVRKLVGKSIYAMRKDGSVVSGKLVALRGNRLLMASNKGKGSKGKKVRTKAFFLLPLLLFDLLAIGTLPFWGGGFGYGGGFGGYGGGYGGGCGCGVPTCGGCGGNGGYPGGGGYFNGY</sequence>
<evidence type="ECO:0000313" key="2">
    <source>
        <dbReference type="EMBL" id="REK75720.1"/>
    </source>
</evidence>
<proteinExistence type="predicted"/>
<dbReference type="EMBL" id="QUBQ01000001">
    <property type="protein sequence ID" value="REK75720.1"/>
    <property type="molecule type" value="Genomic_DNA"/>
</dbReference>
<name>A0A371PHL1_9BACL</name>
<feature type="transmembrane region" description="Helical" evidence="1">
    <location>
        <begin position="59"/>
        <end position="79"/>
    </location>
</feature>
<dbReference type="AlphaFoldDB" id="A0A371PHL1"/>
<keyword evidence="1" id="KW-0472">Membrane</keyword>
<reference evidence="2 3" key="1">
    <citation type="submission" date="2018-08" db="EMBL/GenBank/DDBJ databases">
        <title>Paenibacillus sp. M4BSY-1, whole genome shotgun sequence.</title>
        <authorList>
            <person name="Tuo L."/>
        </authorList>
    </citation>
    <scope>NUCLEOTIDE SEQUENCE [LARGE SCALE GENOMIC DNA]</scope>
    <source>
        <strain evidence="2 3">M4BSY-1</strain>
    </source>
</reference>
<keyword evidence="1" id="KW-1133">Transmembrane helix</keyword>
<dbReference type="Proteomes" id="UP000261905">
    <property type="component" value="Unassembled WGS sequence"/>
</dbReference>